<dbReference type="GO" id="GO:0043565">
    <property type="term" value="F:sequence-specific DNA binding"/>
    <property type="evidence" value="ECO:0007669"/>
    <property type="project" value="InterPro"/>
</dbReference>
<evidence type="ECO:0000313" key="2">
    <source>
        <dbReference type="EMBL" id="ABB45290.1"/>
    </source>
</evidence>
<dbReference type="Proteomes" id="UP000002714">
    <property type="component" value="Chromosome"/>
</dbReference>
<gene>
    <name evidence="2" type="ordered locus">Suden_2016</name>
</gene>
<name>Q30NZ1_SULDN</name>
<dbReference type="Gene3D" id="1.10.10.60">
    <property type="entry name" value="Homeodomain-like"/>
    <property type="match status" value="1"/>
</dbReference>
<proteinExistence type="predicted"/>
<dbReference type="eggNOG" id="COG2207">
    <property type="taxonomic scope" value="Bacteria"/>
</dbReference>
<organism evidence="2 3">
    <name type="scientific">Sulfurimonas denitrificans (strain ATCC 33889 / DSM 1251)</name>
    <name type="common">Thiomicrospira denitrificans (strain ATCC 33889 / DSM 1251)</name>
    <dbReference type="NCBI Taxonomy" id="326298"/>
    <lineage>
        <taxon>Bacteria</taxon>
        <taxon>Pseudomonadati</taxon>
        <taxon>Campylobacterota</taxon>
        <taxon>Epsilonproteobacteria</taxon>
        <taxon>Campylobacterales</taxon>
        <taxon>Sulfurimonadaceae</taxon>
        <taxon>Sulfurimonas</taxon>
    </lineage>
</organism>
<protein>
    <recommendedName>
        <fullName evidence="1">HTH araC/xylS-type domain-containing protein</fullName>
    </recommendedName>
</protein>
<dbReference type="HOGENOM" id="CLU_993665_0_0_7"/>
<dbReference type="InterPro" id="IPR018060">
    <property type="entry name" value="HTH_AraC"/>
</dbReference>
<keyword evidence="3" id="KW-1185">Reference proteome</keyword>
<dbReference type="AlphaFoldDB" id="Q30NZ1"/>
<accession>Q30NZ1</accession>
<dbReference type="OrthoDB" id="2559672at2"/>
<dbReference type="STRING" id="326298.Suden_2016"/>
<sequence length="280" mass="33050">MIYDVFPSAIELKDVVRQYVVVTSLEGIEKLLFLPNGCNFIIFNRGFDGYIKIYNEDKRFHIPKNYSISIKNNKIKKFKLYDKSLASSVKLPLIMAELTPIGFYKLFNRDATILNKCFLEIQENIIDEYFSQLYTHECVEAELKYLNDALDRLQKSCNNTRMCIQDVMDKIINIYRFEVSVKHLLEEFSCSRSKLEREFKRNIGFTPKNFIYISKFCKTVLAYIEDDCGFNEMEYLYSDYSHMNSVFKKFFGASPSVVFEDVTNNKILLYQMQRAQKHSI</sequence>
<dbReference type="PROSITE" id="PS01124">
    <property type="entry name" value="HTH_ARAC_FAMILY_2"/>
    <property type="match status" value="1"/>
</dbReference>
<feature type="domain" description="HTH araC/xylS-type" evidence="1">
    <location>
        <begin position="165"/>
        <end position="261"/>
    </location>
</feature>
<dbReference type="EMBL" id="CP000153">
    <property type="protein sequence ID" value="ABB45290.1"/>
    <property type="molecule type" value="Genomic_DNA"/>
</dbReference>
<evidence type="ECO:0000259" key="1">
    <source>
        <dbReference type="PROSITE" id="PS01124"/>
    </source>
</evidence>
<reference evidence="2 3" key="1">
    <citation type="journal article" date="2008" name="Appl. Environ. Microbiol.">
        <title>Genome of the epsilonproteobacterial chemolithoautotroph Sulfurimonas denitrificans.</title>
        <authorList>
            <person name="Sievert S.M."/>
            <person name="Scott K.M."/>
            <person name="Klotz M.G."/>
            <person name="Chain P.S.G."/>
            <person name="Hauser L.J."/>
            <person name="Hemp J."/>
            <person name="Huegler M."/>
            <person name="Land M."/>
            <person name="Lapidus A."/>
            <person name="Larimer F.W."/>
            <person name="Lucas S."/>
            <person name="Malfatti S.A."/>
            <person name="Meyer F."/>
            <person name="Paulsen I.T."/>
            <person name="Ren Q."/>
            <person name="Simon J."/>
            <person name="Bailey K."/>
            <person name="Diaz E."/>
            <person name="Fitzpatrick K.A."/>
            <person name="Glover B."/>
            <person name="Gwatney N."/>
            <person name="Korajkic A."/>
            <person name="Long A."/>
            <person name="Mobberley J.M."/>
            <person name="Pantry S.N."/>
            <person name="Pazder G."/>
            <person name="Peterson S."/>
            <person name="Quintanilla J.D."/>
            <person name="Sprinkle R."/>
            <person name="Stephens J."/>
            <person name="Thomas P."/>
            <person name="Vaughn R."/>
            <person name="Weber M.J."/>
            <person name="Wooten L.L."/>
        </authorList>
    </citation>
    <scope>NUCLEOTIDE SEQUENCE [LARGE SCALE GENOMIC DNA]</scope>
    <source>
        <strain evidence="3">ATCC 33889 / DSM 1251</strain>
    </source>
</reference>
<dbReference type="Pfam" id="PF12833">
    <property type="entry name" value="HTH_18"/>
    <property type="match status" value="1"/>
</dbReference>
<dbReference type="RefSeq" id="WP_011373630.1">
    <property type="nucleotide sequence ID" value="NC_007575.1"/>
</dbReference>
<dbReference type="KEGG" id="tdn:Suden_2016"/>
<evidence type="ECO:0000313" key="3">
    <source>
        <dbReference type="Proteomes" id="UP000002714"/>
    </source>
</evidence>
<dbReference type="GO" id="GO:0003700">
    <property type="term" value="F:DNA-binding transcription factor activity"/>
    <property type="evidence" value="ECO:0007669"/>
    <property type="project" value="InterPro"/>
</dbReference>